<gene>
    <name evidence="2" type="ORF">C2845_PM01G14800</name>
</gene>
<organism evidence="2 3">
    <name type="scientific">Panicum miliaceum</name>
    <name type="common">Proso millet</name>
    <name type="synonym">Broomcorn millet</name>
    <dbReference type="NCBI Taxonomy" id="4540"/>
    <lineage>
        <taxon>Eukaryota</taxon>
        <taxon>Viridiplantae</taxon>
        <taxon>Streptophyta</taxon>
        <taxon>Embryophyta</taxon>
        <taxon>Tracheophyta</taxon>
        <taxon>Spermatophyta</taxon>
        <taxon>Magnoliopsida</taxon>
        <taxon>Liliopsida</taxon>
        <taxon>Poales</taxon>
        <taxon>Poaceae</taxon>
        <taxon>PACMAD clade</taxon>
        <taxon>Panicoideae</taxon>
        <taxon>Panicodae</taxon>
        <taxon>Paniceae</taxon>
        <taxon>Panicinae</taxon>
        <taxon>Panicum</taxon>
        <taxon>Panicum sect. Panicum</taxon>
    </lineage>
</organism>
<comment type="caution">
    <text evidence="2">The sequence shown here is derived from an EMBL/GenBank/DDBJ whole genome shotgun (WGS) entry which is preliminary data.</text>
</comment>
<protein>
    <submittedName>
        <fullName evidence="2">Uncharacterized protein</fullName>
    </submittedName>
</protein>
<feature type="region of interest" description="Disordered" evidence="1">
    <location>
        <begin position="1"/>
        <end position="72"/>
    </location>
</feature>
<feature type="compositionally biased region" description="Basic and acidic residues" evidence="1">
    <location>
        <begin position="188"/>
        <end position="197"/>
    </location>
</feature>
<feature type="compositionally biased region" description="Basic and acidic residues" evidence="1">
    <location>
        <begin position="1"/>
        <end position="21"/>
    </location>
</feature>
<sequence>MDRRRNTKDGNPRPCIVEDARRHRRERERFLSASMTDEQREEKNRKRREAYKRNKCQSQNKENDPVKFNTSNPNTNAADVCIIADNPEHTTGPSLLDRESNRVLAPLSSIDGSIDINKTRSGANHKNKDGKQIKSISAEQVAPINVAPAINHDLAGQNAAHINFTPTVIEHPTTLPFNEHSPESIPEDMVKAKLSDA</sequence>
<evidence type="ECO:0000313" key="2">
    <source>
        <dbReference type="EMBL" id="RLN42223.1"/>
    </source>
</evidence>
<feature type="region of interest" description="Disordered" evidence="1">
    <location>
        <begin position="175"/>
        <end position="197"/>
    </location>
</feature>
<dbReference type="Proteomes" id="UP000275267">
    <property type="component" value="Unassembled WGS sequence"/>
</dbReference>
<accession>A0A3L6TPL4</accession>
<keyword evidence="3" id="KW-1185">Reference proteome</keyword>
<dbReference type="AlphaFoldDB" id="A0A3L6TPL4"/>
<name>A0A3L6TPL4_PANMI</name>
<evidence type="ECO:0000256" key="1">
    <source>
        <dbReference type="SAM" id="MobiDB-lite"/>
    </source>
</evidence>
<feature type="compositionally biased region" description="Basic residues" evidence="1">
    <location>
        <begin position="45"/>
        <end position="55"/>
    </location>
</feature>
<evidence type="ECO:0000313" key="3">
    <source>
        <dbReference type="Proteomes" id="UP000275267"/>
    </source>
</evidence>
<dbReference type="OrthoDB" id="719343at2759"/>
<reference evidence="3" key="1">
    <citation type="journal article" date="2019" name="Nat. Commun.">
        <title>The genome of broomcorn millet.</title>
        <authorList>
            <person name="Zou C."/>
            <person name="Miki D."/>
            <person name="Li D."/>
            <person name="Tang Q."/>
            <person name="Xiao L."/>
            <person name="Rajput S."/>
            <person name="Deng P."/>
            <person name="Jia W."/>
            <person name="Huang R."/>
            <person name="Zhang M."/>
            <person name="Sun Y."/>
            <person name="Hu J."/>
            <person name="Fu X."/>
            <person name="Schnable P.S."/>
            <person name="Li F."/>
            <person name="Zhang H."/>
            <person name="Feng B."/>
            <person name="Zhu X."/>
            <person name="Liu R."/>
            <person name="Schnable J.C."/>
            <person name="Zhu J.-K."/>
            <person name="Zhang H."/>
        </authorList>
    </citation>
    <scope>NUCLEOTIDE SEQUENCE [LARGE SCALE GENOMIC DNA]</scope>
</reference>
<proteinExistence type="predicted"/>
<dbReference type="EMBL" id="PQIB02000001">
    <property type="protein sequence ID" value="RLN42223.1"/>
    <property type="molecule type" value="Genomic_DNA"/>
</dbReference>